<dbReference type="EMBL" id="JARKHS020019533">
    <property type="protein sequence ID" value="KAK8771629.1"/>
    <property type="molecule type" value="Genomic_DNA"/>
</dbReference>
<protein>
    <recommendedName>
        <fullName evidence="4">Secreted protein</fullName>
    </recommendedName>
</protein>
<organism evidence="2 3">
    <name type="scientific">Amblyomma americanum</name>
    <name type="common">Lone star tick</name>
    <dbReference type="NCBI Taxonomy" id="6943"/>
    <lineage>
        <taxon>Eukaryota</taxon>
        <taxon>Metazoa</taxon>
        <taxon>Ecdysozoa</taxon>
        <taxon>Arthropoda</taxon>
        <taxon>Chelicerata</taxon>
        <taxon>Arachnida</taxon>
        <taxon>Acari</taxon>
        <taxon>Parasitiformes</taxon>
        <taxon>Ixodida</taxon>
        <taxon>Ixodoidea</taxon>
        <taxon>Ixodidae</taxon>
        <taxon>Amblyomminae</taxon>
        <taxon>Amblyomma</taxon>
    </lineage>
</organism>
<proteinExistence type="predicted"/>
<feature type="chain" id="PRO_5042897894" description="Secreted protein" evidence="1">
    <location>
        <begin position="19"/>
        <end position="66"/>
    </location>
</feature>
<feature type="signal peptide" evidence="1">
    <location>
        <begin position="1"/>
        <end position="18"/>
    </location>
</feature>
<sequence>MCMCCCILTGFSFKLVISSFLFFFSFQNNTASYPVDKTSAKYCPGGSSSGQGGCQLVTLPGRASWP</sequence>
<keyword evidence="1" id="KW-0732">Signal</keyword>
<gene>
    <name evidence="2" type="ORF">V5799_025123</name>
</gene>
<accession>A0AAQ4EA56</accession>
<reference evidence="2 3" key="1">
    <citation type="journal article" date="2023" name="Arcadia Sci">
        <title>De novo assembly of a long-read Amblyomma americanum tick genome.</title>
        <authorList>
            <person name="Chou S."/>
            <person name="Poskanzer K.E."/>
            <person name="Rollins M."/>
            <person name="Thuy-Boun P.S."/>
        </authorList>
    </citation>
    <scope>NUCLEOTIDE SEQUENCE [LARGE SCALE GENOMIC DNA]</scope>
    <source>
        <strain evidence="2">F_SG_1</strain>
        <tissue evidence="2">Salivary glands</tissue>
    </source>
</reference>
<comment type="caution">
    <text evidence="2">The sequence shown here is derived from an EMBL/GenBank/DDBJ whole genome shotgun (WGS) entry which is preliminary data.</text>
</comment>
<evidence type="ECO:0008006" key="4">
    <source>
        <dbReference type="Google" id="ProtNLM"/>
    </source>
</evidence>
<dbReference type="AlphaFoldDB" id="A0AAQ4EA56"/>
<name>A0AAQ4EA56_AMBAM</name>
<keyword evidence="3" id="KW-1185">Reference proteome</keyword>
<evidence type="ECO:0000313" key="3">
    <source>
        <dbReference type="Proteomes" id="UP001321473"/>
    </source>
</evidence>
<dbReference type="Proteomes" id="UP001321473">
    <property type="component" value="Unassembled WGS sequence"/>
</dbReference>
<evidence type="ECO:0000313" key="2">
    <source>
        <dbReference type="EMBL" id="KAK8771629.1"/>
    </source>
</evidence>
<evidence type="ECO:0000256" key="1">
    <source>
        <dbReference type="SAM" id="SignalP"/>
    </source>
</evidence>